<dbReference type="Proteomes" id="UP000265816">
    <property type="component" value="Unassembled WGS sequence"/>
</dbReference>
<sequence length="106" mass="12053">MKLGIILETMEPEKAWNAFRFANTALKKEHEVKVFLMGEAVECENIEHPRFKVKEEMNKFEDLMGELLACGTCLKSSLLDEASSCAISTMDDCVKVVEWADKMVTF</sequence>
<accession>A0A398B1C8</accession>
<dbReference type="InterPro" id="IPR003787">
    <property type="entry name" value="Sulphur_relay_DsrE/F-like"/>
</dbReference>
<gene>
    <name evidence="1" type="ORF">D1970_21305</name>
</gene>
<dbReference type="EMBL" id="QWVT01000055">
    <property type="protein sequence ID" value="RID81616.1"/>
    <property type="molecule type" value="Genomic_DNA"/>
</dbReference>
<protein>
    <submittedName>
        <fullName evidence="1">DsrE family protein</fullName>
    </submittedName>
</protein>
<reference evidence="1 2" key="1">
    <citation type="submission" date="2018-08" db="EMBL/GenBank/DDBJ databases">
        <title>Bacillus jemisoniae sp. nov., Bacillus chryseoplanitiae sp. nov., Bacillus resnikiae sp. nov., and Bacillus frankliniae sp. nov., isolated from Viking spacecraft and associated surfaces.</title>
        <authorList>
            <person name="Seuylemezian A."/>
            <person name="Vaishampayan P."/>
        </authorList>
    </citation>
    <scope>NUCLEOTIDE SEQUENCE [LARGE SCALE GENOMIC DNA]</scope>
    <source>
        <strain evidence="1 2">JJ-247</strain>
    </source>
</reference>
<keyword evidence="2" id="KW-1185">Reference proteome</keyword>
<evidence type="ECO:0000313" key="1">
    <source>
        <dbReference type="EMBL" id="RID81616.1"/>
    </source>
</evidence>
<organism evidence="1 2">
    <name type="scientific">Mesobacillus zeae</name>
    <dbReference type="NCBI Taxonomy" id="1917180"/>
    <lineage>
        <taxon>Bacteria</taxon>
        <taxon>Bacillati</taxon>
        <taxon>Bacillota</taxon>
        <taxon>Bacilli</taxon>
        <taxon>Bacillales</taxon>
        <taxon>Bacillaceae</taxon>
        <taxon>Mesobacillus</taxon>
    </lineage>
</organism>
<name>A0A398B1C8_9BACI</name>
<proteinExistence type="predicted"/>
<dbReference type="Gene3D" id="3.40.1260.10">
    <property type="entry name" value="DsrEFH-like"/>
    <property type="match status" value="1"/>
</dbReference>
<dbReference type="InterPro" id="IPR027396">
    <property type="entry name" value="DsrEFH-like"/>
</dbReference>
<dbReference type="RefSeq" id="WP_119114859.1">
    <property type="nucleotide sequence ID" value="NZ_JABUHL010000038.1"/>
</dbReference>
<evidence type="ECO:0000313" key="2">
    <source>
        <dbReference type="Proteomes" id="UP000265816"/>
    </source>
</evidence>
<dbReference type="SUPFAM" id="SSF75169">
    <property type="entry name" value="DsrEFH-like"/>
    <property type="match status" value="1"/>
</dbReference>
<dbReference type="Pfam" id="PF02635">
    <property type="entry name" value="DsrE"/>
    <property type="match status" value="1"/>
</dbReference>
<comment type="caution">
    <text evidence="1">The sequence shown here is derived from an EMBL/GenBank/DDBJ whole genome shotgun (WGS) entry which is preliminary data.</text>
</comment>
<dbReference type="AlphaFoldDB" id="A0A398B1C8"/>
<dbReference type="OrthoDB" id="9801500at2"/>